<evidence type="ECO:0000313" key="2">
    <source>
        <dbReference type="EMBL" id="CAI65745.1"/>
    </source>
</evidence>
<keyword evidence="3" id="KW-1185">Reference proteome</keyword>
<dbReference type="GeneID" id="3654968"/>
<organismHost>
    <name type="scientific">Emiliania huxleyi</name>
    <name type="common">Coccolithophore</name>
    <name type="synonym">Pontosphaera huxleyi</name>
    <dbReference type="NCBI Taxonomy" id="2903"/>
</organismHost>
<protein>
    <submittedName>
        <fullName evidence="2">Putative membrane protein</fullName>
    </submittedName>
</protein>
<name>Q4A2G1_EHV8U</name>
<evidence type="ECO:0000313" key="3">
    <source>
        <dbReference type="Proteomes" id="UP000000863"/>
    </source>
</evidence>
<dbReference type="EMBL" id="AJ890364">
    <property type="protein sequence ID" value="CAI65745.1"/>
    <property type="molecule type" value="Genomic_DNA"/>
</dbReference>
<organism evidence="2 3">
    <name type="scientific">Emiliania huxleyi virus 86 (isolate United Kingdom/English Channel/1999)</name>
    <name type="common">EhV-86</name>
    <dbReference type="NCBI Taxonomy" id="654925"/>
    <lineage>
        <taxon>Viruses</taxon>
        <taxon>Varidnaviria</taxon>
        <taxon>Bamfordvirae</taxon>
        <taxon>Nucleocytoviricota</taxon>
        <taxon>Megaviricetes</taxon>
        <taxon>Algavirales</taxon>
        <taxon>Phycodnaviridae</taxon>
        <taxon>Coccolithovirus</taxon>
        <taxon>Coccolithovirus huxleyi</taxon>
        <taxon>Emiliania huxleyi virus 86</taxon>
    </lineage>
</organism>
<feature type="transmembrane region" description="Helical" evidence="1">
    <location>
        <begin position="20"/>
        <end position="41"/>
    </location>
</feature>
<dbReference type="Proteomes" id="UP000000863">
    <property type="component" value="Segment"/>
</dbReference>
<reference evidence="2 3" key="1">
    <citation type="journal article" date="2005" name="Science">
        <title>Complete genome sequence and lytic phase transcription profile of a Coccolithovirus.</title>
        <authorList>
            <person name="Wilson W.H."/>
            <person name="Schroeder D.C."/>
            <person name="Allen M.J."/>
            <person name="Holden M.T.G."/>
            <person name="Parkhill J."/>
            <person name="Barrell B.G."/>
            <person name="Churcher C."/>
            <person name="Hamlin N."/>
            <person name="Mungall K."/>
            <person name="Norbertczak H."/>
            <person name="Quail M.A."/>
            <person name="Price C."/>
            <person name="Rabbinowitsch E."/>
            <person name="Walker D."/>
            <person name="Craigon M."/>
            <person name="Roy D."/>
            <person name="Ghazal P."/>
        </authorList>
    </citation>
    <scope>NUCLEOTIDE SEQUENCE [LARGE SCALE GENOMIC DNA]</scope>
    <source>
        <strain evidence="3">Isolate United Kingdom/English Channel/1999</strain>
    </source>
</reference>
<gene>
    <name evidence="2" type="ORF">EhV318</name>
</gene>
<evidence type="ECO:0000256" key="1">
    <source>
        <dbReference type="SAM" id="Phobius"/>
    </source>
</evidence>
<keyword evidence="1" id="KW-0812">Transmembrane</keyword>
<dbReference type="KEGG" id="vg:3654968"/>
<keyword evidence="1" id="KW-0472">Membrane</keyword>
<sequence>MQSLNLILFAIYKMERSHLIGVIIIGIVVLMALVTTVLYYTTKAVRWRINRLFLIIIN</sequence>
<accession>Q4A2G1</accession>
<keyword evidence="1" id="KW-1133">Transmembrane helix</keyword>
<dbReference type="RefSeq" id="YP_294076.1">
    <property type="nucleotide sequence ID" value="NC_007346.1"/>
</dbReference>
<proteinExistence type="predicted"/>